<dbReference type="OrthoDB" id="1466971at2"/>
<evidence type="ECO:0000256" key="1">
    <source>
        <dbReference type="SAM" id="SignalP"/>
    </source>
</evidence>
<accession>A0A1A9LAU0</accession>
<sequence>MRNNKSIEFCKRTSKLFRKVLLLVSCSAAFLVLFSGCDSENGWDCTQKAGTIVQTEFTVQPFSKILVWERIKLFVKQGDEQKVVVETGENLMNDIEVTVTDGKLEIHNNNSCNLVRDYGLTKVYITSPNITEIRSSTGLPIESIGVLQYPSLKLLSEDQQNEDQYHTDGDFTMNLEVENLTIVANGLSKFYLSGSATSANFGLYASDCRIFSENLIVQNLIVFHRSTAEMIVNPQQSIRGKIVSLGDVISKNRPPIVEVEELYRGKLIFE</sequence>
<dbReference type="EMBL" id="LXIE01000050">
    <property type="protein sequence ID" value="OAD90187.1"/>
    <property type="molecule type" value="Genomic_DNA"/>
</dbReference>
<gene>
    <name evidence="3" type="ORF">A7A78_07240</name>
</gene>
<name>A0A1A9LAU0_9FLAO</name>
<evidence type="ECO:0000259" key="2">
    <source>
        <dbReference type="Pfam" id="PF10988"/>
    </source>
</evidence>
<protein>
    <recommendedName>
        <fullName evidence="2">Putative auto-transporter adhesin head GIN domain-containing protein</fullName>
    </recommendedName>
</protein>
<evidence type="ECO:0000313" key="4">
    <source>
        <dbReference type="Proteomes" id="UP000077552"/>
    </source>
</evidence>
<dbReference type="RefSeq" id="WP_068763212.1">
    <property type="nucleotide sequence ID" value="NZ_LXIE01000050.1"/>
</dbReference>
<dbReference type="AlphaFoldDB" id="A0A1A9LAU0"/>
<organism evidence="3 4">
    <name type="scientific">Aequorivita soesokkakensis</name>
    <dbReference type="NCBI Taxonomy" id="1385699"/>
    <lineage>
        <taxon>Bacteria</taxon>
        <taxon>Pseudomonadati</taxon>
        <taxon>Bacteroidota</taxon>
        <taxon>Flavobacteriia</taxon>
        <taxon>Flavobacteriales</taxon>
        <taxon>Flavobacteriaceae</taxon>
        <taxon>Aequorivita</taxon>
    </lineage>
</organism>
<proteinExistence type="predicted"/>
<feature type="signal peptide" evidence="1">
    <location>
        <begin position="1"/>
        <end position="34"/>
    </location>
</feature>
<reference evidence="3 4" key="1">
    <citation type="submission" date="2016-05" db="EMBL/GenBank/DDBJ databases">
        <title>Genome sequencing of Vitellibacter soesokkakensis RSSK-12.</title>
        <authorList>
            <person name="Thevarajoo S."/>
            <person name="Selvaratnam C."/>
            <person name="Goh K.M."/>
            <person name="Chan K.-G."/>
            <person name="Chong C.S."/>
        </authorList>
    </citation>
    <scope>NUCLEOTIDE SEQUENCE [LARGE SCALE GENOMIC DNA]</scope>
    <source>
        <strain evidence="3 4">RSSK-12</strain>
    </source>
</reference>
<feature type="chain" id="PRO_5008391986" description="Putative auto-transporter adhesin head GIN domain-containing protein" evidence="1">
    <location>
        <begin position="35"/>
        <end position="270"/>
    </location>
</feature>
<dbReference type="Pfam" id="PF10988">
    <property type="entry name" value="DUF2807"/>
    <property type="match status" value="1"/>
</dbReference>
<dbReference type="Proteomes" id="UP000077552">
    <property type="component" value="Unassembled WGS sequence"/>
</dbReference>
<evidence type="ECO:0000313" key="3">
    <source>
        <dbReference type="EMBL" id="OAD90187.1"/>
    </source>
</evidence>
<comment type="caution">
    <text evidence="3">The sequence shown here is derived from an EMBL/GenBank/DDBJ whole genome shotgun (WGS) entry which is preliminary data.</text>
</comment>
<keyword evidence="1" id="KW-0732">Signal</keyword>
<feature type="domain" description="Putative auto-transporter adhesin head GIN" evidence="2">
    <location>
        <begin position="61"/>
        <end position="254"/>
    </location>
</feature>
<dbReference type="Gene3D" id="2.160.20.120">
    <property type="match status" value="1"/>
</dbReference>
<dbReference type="InterPro" id="IPR021255">
    <property type="entry name" value="DUF2807"/>
</dbReference>
<dbReference type="STRING" id="1385699.A7A78_07240"/>
<keyword evidence="4" id="KW-1185">Reference proteome</keyword>